<keyword evidence="2" id="KW-1133">Transmembrane helix</keyword>
<evidence type="ECO:0000256" key="2">
    <source>
        <dbReference type="SAM" id="Phobius"/>
    </source>
</evidence>
<feature type="transmembrane region" description="Helical" evidence="2">
    <location>
        <begin position="328"/>
        <end position="352"/>
    </location>
</feature>
<dbReference type="AlphaFoldDB" id="A0ABC8RJ79"/>
<feature type="transmembrane region" description="Helical" evidence="2">
    <location>
        <begin position="528"/>
        <end position="552"/>
    </location>
</feature>
<feature type="transmembrane region" description="Helical" evidence="2">
    <location>
        <begin position="448"/>
        <end position="481"/>
    </location>
</feature>
<gene>
    <name evidence="3" type="ORF">ILEXP_LOCUS12828</name>
</gene>
<sequence>MDYPQNPIDPYLSLPQNSIEALDLLKASGLSALLSVFCYTEFAVEIPVVGGSFSFLRIELSDFLAFIATGNILLEAVVGAAGLGHSWSSYFASMIKSDSDFLRIRVNSLAEGFNLLDPIVVVVLAIDNTIAMSGTHRTSCLNWVASIFSAGAPDCETLFQNLLDHVNANGESMPIASSSMIRSHSVSGDLHGVQLDPVAADILRKELEHENFLYYLAYVRNFCVGGLLLQSMQIHFIASNNDCGVRDFDMEKFQLCKHSRYPWQVNIKHVYQDANSIAEFLASYVVLYGRNSDFFENGKLPTTGRVLLQQDQGMMPSIRLKKMSGFSVMFGEVCLWCHLLCFSVLLVVLIGLRRFAVVWGHVVIALPIPPFWSSPILLVCTVKGLGGVIDVVEVYVLLGVLGSFKRLPWFSISLDAVCDVLLGCWVKANPCWPSSSSFGFPAIGGAGLVLHCFVLTGMVLCYAVGLIFLLCAVLCTVYVTIHVNSLPVAADAFRSAADADGFSTTLLSCWLLAAASLLDFSWISALSHGFWCFQLVLLAVFVGQSLQCSFMVPESA</sequence>
<reference evidence="3 4" key="1">
    <citation type="submission" date="2024-02" db="EMBL/GenBank/DDBJ databases">
        <authorList>
            <person name="Vignale AGUSTIN F."/>
            <person name="Sosa J E."/>
            <person name="Modenutti C."/>
        </authorList>
    </citation>
    <scope>NUCLEOTIDE SEQUENCE [LARGE SCALE GENOMIC DNA]</scope>
</reference>
<comment type="similarity">
    <text evidence="1">Belongs to the amino acid-polyamine-organocation (APC) superfamily. Cationic amino acid transporter (CAT) (TC 2.A.3.3) family.</text>
</comment>
<accession>A0ABC8RJ79</accession>
<dbReference type="PANTHER" id="PTHR43243:SF62">
    <property type="entry name" value="CATIONIC AMINO ACID TRANSPORTER 8, VACUOLAR"/>
    <property type="match status" value="1"/>
</dbReference>
<keyword evidence="2" id="KW-0472">Membrane</keyword>
<name>A0ABC8RJ79_9AQUA</name>
<evidence type="ECO:0000313" key="3">
    <source>
        <dbReference type="EMBL" id="CAK9145036.1"/>
    </source>
</evidence>
<comment type="caution">
    <text evidence="3">The sequence shown here is derived from an EMBL/GenBank/DDBJ whole genome shotgun (WGS) entry which is preliminary data.</text>
</comment>
<dbReference type="Proteomes" id="UP001642360">
    <property type="component" value="Unassembled WGS sequence"/>
</dbReference>
<keyword evidence="4" id="KW-1185">Reference proteome</keyword>
<protein>
    <submittedName>
        <fullName evidence="3">Uncharacterized protein</fullName>
    </submittedName>
</protein>
<evidence type="ECO:0000256" key="1">
    <source>
        <dbReference type="ARBA" id="ARBA00008572"/>
    </source>
</evidence>
<keyword evidence="2" id="KW-0812">Transmembrane</keyword>
<dbReference type="PANTHER" id="PTHR43243">
    <property type="entry name" value="INNER MEMBRANE TRANSPORTER YGJI-RELATED"/>
    <property type="match status" value="1"/>
</dbReference>
<organism evidence="3 4">
    <name type="scientific">Ilex paraguariensis</name>
    <name type="common">yerba mate</name>
    <dbReference type="NCBI Taxonomy" id="185542"/>
    <lineage>
        <taxon>Eukaryota</taxon>
        <taxon>Viridiplantae</taxon>
        <taxon>Streptophyta</taxon>
        <taxon>Embryophyta</taxon>
        <taxon>Tracheophyta</taxon>
        <taxon>Spermatophyta</taxon>
        <taxon>Magnoliopsida</taxon>
        <taxon>eudicotyledons</taxon>
        <taxon>Gunneridae</taxon>
        <taxon>Pentapetalae</taxon>
        <taxon>asterids</taxon>
        <taxon>campanulids</taxon>
        <taxon>Aquifoliales</taxon>
        <taxon>Aquifoliaceae</taxon>
        <taxon>Ilex</taxon>
    </lineage>
</organism>
<dbReference type="EMBL" id="CAUOFW020001457">
    <property type="protein sequence ID" value="CAK9145036.1"/>
    <property type="molecule type" value="Genomic_DNA"/>
</dbReference>
<evidence type="ECO:0000313" key="4">
    <source>
        <dbReference type="Proteomes" id="UP001642360"/>
    </source>
</evidence>
<proteinExistence type="inferred from homology"/>